<dbReference type="GO" id="GO:0034707">
    <property type="term" value="C:chloride channel complex"/>
    <property type="evidence" value="ECO:0007669"/>
    <property type="project" value="UniProtKB-KW"/>
</dbReference>
<dbReference type="InterPro" id="IPR001807">
    <property type="entry name" value="ClC"/>
</dbReference>
<evidence type="ECO:0000256" key="4">
    <source>
        <dbReference type="ARBA" id="ARBA00022989"/>
    </source>
</evidence>
<feature type="transmembrane region" description="Helical" evidence="11">
    <location>
        <begin position="358"/>
        <end position="378"/>
    </location>
</feature>
<feature type="transmembrane region" description="Helical" evidence="11">
    <location>
        <begin position="326"/>
        <end position="346"/>
    </location>
</feature>
<sequence length="592" mass="64967">MMVELYNSIILKPISFLRQKLSDRQFFILSSIIVGLTSGLAAVLLKYVVHSLELLVSFYSINYEEFLHFALFPLIGILLTVFFVRFFLDNKLKKGSAEIVYSIVKKSSVIPPRETYAHLITSALTVGFGGSMGLESPMVSTGAAIGSSYGRVYKLSYKDRTILLACGAAAGIAAAFNAPIAGVLFAVEVLLTDVSASAFIPLIISAATGALLSKMILEEGVVLSFSLQQPFDYHNVPYYMVLGILAGLVSLYYARAFHWTEIRMIRIGNPWIRALTGGILLFILLLLFPPLFGEGYETIKSLADLQPSTLTRSSILHNLVSNEGRLLIFLGLLIFMKTIAAAITLGSGGNGGNFAPSLFVGAYLGFVFSRLVNLLGLAKVPESNFTIVAMAGILSGVFHAPLTSIFLIAEITGGYELMIPLMIVASLSIIMVHIFEPLSMEGRKLSARMNVSVENRDKFLLSKIDLTELIETNFAVVHPETTLTALTRIISSSKRNLFPVVDDHQKLVGIVHMDDVRGLIFDPVNHGHTTVRELMSPPAATIQTTENLHSVLQKFDKTRLWNLPVVDNDRYIGFVSKSSILSRYRNELLESV</sequence>
<dbReference type="Pfam" id="PF00571">
    <property type="entry name" value="CBS"/>
    <property type="match status" value="2"/>
</dbReference>
<evidence type="ECO:0000256" key="10">
    <source>
        <dbReference type="PROSITE-ProRule" id="PRU00703"/>
    </source>
</evidence>
<feature type="transmembrane region" description="Helical" evidence="11">
    <location>
        <begin position="415"/>
        <end position="435"/>
    </location>
</feature>
<dbReference type="EMBL" id="JAHESF010000002">
    <property type="protein sequence ID" value="MBT1695725.1"/>
    <property type="molecule type" value="Genomic_DNA"/>
</dbReference>
<dbReference type="Pfam" id="PF00654">
    <property type="entry name" value="Voltage_CLC"/>
    <property type="match status" value="1"/>
</dbReference>
<keyword evidence="4 11" id="KW-1133">Transmembrane helix</keyword>
<evidence type="ECO:0000256" key="11">
    <source>
        <dbReference type="SAM" id="Phobius"/>
    </source>
</evidence>
<dbReference type="SUPFAM" id="SSF81340">
    <property type="entry name" value="Clc chloride channel"/>
    <property type="match status" value="1"/>
</dbReference>
<dbReference type="InterPro" id="IPR046342">
    <property type="entry name" value="CBS_dom_sf"/>
</dbReference>
<organism evidence="13 14">
    <name type="scientific">Chryseosolibacter histidini</name>
    <dbReference type="NCBI Taxonomy" id="2782349"/>
    <lineage>
        <taxon>Bacteria</taxon>
        <taxon>Pseudomonadati</taxon>
        <taxon>Bacteroidota</taxon>
        <taxon>Cytophagia</taxon>
        <taxon>Cytophagales</taxon>
        <taxon>Chryseotaleaceae</taxon>
        <taxon>Chryseosolibacter</taxon>
    </lineage>
</organism>
<gene>
    <name evidence="13" type="ORF">KK083_02475</name>
</gene>
<reference evidence="13 14" key="1">
    <citation type="submission" date="2021-05" db="EMBL/GenBank/DDBJ databases">
        <title>A Polyphasic approach of four new species of the genus Ohtaekwangia: Ohtaekwangia histidinii sp. nov., Ohtaekwangia cretensis sp. nov., Ohtaekwangia indiensis sp. nov., Ohtaekwangia reichenbachii sp. nov. from diverse environment.</title>
        <authorList>
            <person name="Octaviana S."/>
        </authorList>
    </citation>
    <scope>NUCLEOTIDE SEQUENCE [LARGE SCALE GENOMIC DNA]</scope>
    <source>
        <strain evidence="13 14">PWU4</strain>
    </source>
</reference>
<dbReference type="Gene3D" id="3.10.580.10">
    <property type="entry name" value="CBS-domain"/>
    <property type="match status" value="1"/>
</dbReference>
<feature type="transmembrane region" description="Helical" evidence="11">
    <location>
        <begin position="161"/>
        <end position="186"/>
    </location>
</feature>
<keyword evidence="3 11" id="KW-0812">Transmembrane</keyword>
<dbReference type="PANTHER" id="PTHR43427">
    <property type="entry name" value="CHLORIDE CHANNEL PROTEIN CLC-E"/>
    <property type="match status" value="1"/>
</dbReference>
<protein>
    <submittedName>
        <fullName evidence="13">Chloride channel protein</fullName>
    </submittedName>
</protein>
<name>A0AAP2GMJ0_9BACT</name>
<evidence type="ECO:0000256" key="9">
    <source>
        <dbReference type="ARBA" id="ARBA00023303"/>
    </source>
</evidence>
<feature type="transmembrane region" description="Helical" evidence="11">
    <location>
        <begin position="271"/>
        <end position="292"/>
    </location>
</feature>
<dbReference type="PANTHER" id="PTHR43427:SF6">
    <property type="entry name" value="CHLORIDE CHANNEL PROTEIN CLC-E"/>
    <property type="match status" value="1"/>
</dbReference>
<evidence type="ECO:0000256" key="3">
    <source>
        <dbReference type="ARBA" id="ARBA00022692"/>
    </source>
</evidence>
<feature type="transmembrane region" description="Helical" evidence="11">
    <location>
        <begin position="238"/>
        <end position="259"/>
    </location>
</feature>
<accession>A0AAP2GMJ0</accession>
<comment type="caution">
    <text evidence="13">The sequence shown here is derived from an EMBL/GenBank/DDBJ whole genome shotgun (WGS) entry which is preliminary data.</text>
</comment>
<evidence type="ECO:0000256" key="1">
    <source>
        <dbReference type="ARBA" id="ARBA00004141"/>
    </source>
</evidence>
<feature type="transmembrane region" description="Helical" evidence="11">
    <location>
        <begin position="26"/>
        <end position="49"/>
    </location>
</feature>
<proteinExistence type="predicted"/>
<dbReference type="InterPro" id="IPR050368">
    <property type="entry name" value="ClC-type_chloride_channel"/>
</dbReference>
<keyword evidence="8" id="KW-0868">Chloride</keyword>
<keyword evidence="10" id="KW-0129">CBS domain</keyword>
<feature type="transmembrane region" description="Helical" evidence="11">
    <location>
        <begin position="198"/>
        <end position="217"/>
    </location>
</feature>
<dbReference type="SMART" id="SM00116">
    <property type="entry name" value="CBS"/>
    <property type="match status" value="2"/>
</dbReference>
<dbReference type="GO" id="GO:0005254">
    <property type="term" value="F:chloride channel activity"/>
    <property type="evidence" value="ECO:0007669"/>
    <property type="project" value="UniProtKB-KW"/>
</dbReference>
<evidence type="ECO:0000313" key="14">
    <source>
        <dbReference type="Proteomes" id="UP001319200"/>
    </source>
</evidence>
<evidence type="ECO:0000256" key="8">
    <source>
        <dbReference type="ARBA" id="ARBA00023214"/>
    </source>
</evidence>
<keyword evidence="7" id="KW-0869">Chloride channel</keyword>
<feature type="domain" description="CBS" evidence="12">
    <location>
        <begin position="470"/>
        <end position="530"/>
    </location>
</feature>
<evidence type="ECO:0000256" key="6">
    <source>
        <dbReference type="ARBA" id="ARBA00023136"/>
    </source>
</evidence>
<feature type="transmembrane region" description="Helical" evidence="11">
    <location>
        <begin position="385"/>
        <end position="409"/>
    </location>
</feature>
<evidence type="ECO:0000256" key="7">
    <source>
        <dbReference type="ARBA" id="ARBA00023173"/>
    </source>
</evidence>
<dbReference type="Proteomes" id="UP001319200">
    <property type="component" value="Unassembled WGS sequence"/>
</dbReference>
<dbReference type="PRINTS" id="PR00762">
    <property type="entry name" value="CLCHANNEL"/>
</dbReference>
<keyword evidence="6 11" id="KW-0472">Membrane</keyword>
<dbReference type="PROSITE" id="PS51371">
    <property type="entry name" value="CBS"/>
    <property type="match status" value="2"/>
</dbReference>
<dbReference type="Gene3D" id="1.10.3080.10">
    <property type="entry name" value="Clc chloride channel"/>
    <property type="match status" value="1"/>
</dbReference>
<keyword evidence="2" id="KW-0813">Transport</keyword>
<dbReference type="InterPro" id="IPR014743">
    <property type="entry name" value="Cl-channel_core"/>
</dbReference>
<evidence type="ECO:0000256" key="5">
    <source>
        <dbReference type="ARBA" id="ARBA00023065"/>
    </source>
</evidence>
<feature type="transmembrane region" description="Helical" evidence="11">
    <location>
        <begin position="69"/>
        <end position="88"/>
    </location>
</feature>
<feature type="domain" description="CBS" evidence="12">
    <location>
        <begin position="535"/>
        <end position="591"/>
    </location>
</feature>
<evidence type="ECO:0000259" key="12">
    <source>
        <dbReference type="PROSITE" id="PS51371"/>
    </source>
</evidence>
<keyword evidence="9" id="KW-0407">Ion channel</keyword>
<comment type="subcellular location">
    <subcellularLocation>
        <location evidence="1">Membrane</location>
        <topology evidence="1">Multi-pass membrane protein</topology>
    </subcellularLocation>
</comment>
<dbReference type="CDD" id="cd00400">
    <property type="entry name" value="Voltage_gated_ClC"/>
    <property type="match status" value="1"/>
</dbReference>
<keyword evidence="5" id="KW-0406">Ion transport</keyword>
<dbReference type="InterPro" id="IPR000644">
    <property type="entry name" value="CBS_dom"/>
</dbReference>
<dbReference type="AlphaFoldDB" id="A0AAP2GMJ0"/>
<keyword evidence="14" id="KW-1185">Reference proteome</keyword>
<evidence type="ECO:0000256" key="2">
    <source>
        <dbReference type="ARBA" id="ARBA00022448"/>
    </source>
</evidence>
<dbReference type="RefSeq" id="WP_254160365.1">
    <property type="nucleotide sequence ID" value="NZ_JAHESF010000002.1"/>
</dbReference>
<dbReference type="SUPFAM" id="SSF54631">
    <property type="entry name" value="CBS-domain pair"/>
    <property type="match status" value="1"/>
</dbReference>
<evidence type="ECO:0000313" key="13">
    <source>
        <dbReference type="EMBL" id="MBT1695725.1"/>
    </source>
</evidence>